<dbReference type="AlphaFoldDB" id="A0AA40BIN5"/>
<dbReference type="RefSeq" id="XP_060303812.1">
    <property type="nucleotide sequence ID" value="XM_060446952.1"/>
</dbReference>
<evidence type="ECO:0000313" key="1">
    <source>
        <dbReference type="EMBL" id="KAK0734935.1"/>
    </source>
</evidence>
<protein>
    <recommendedName>
        <fullName evidence="3">BTB domain-containing protein</fullName>
    </recommendedName>
</protein>
<evidence type="ECO:0000313" key="2">
    <source>
        <dbReference type="Proteomes" id="UP001172101"/>
    </source>
</evidence>
<dbReference type="EMBL" id="JAUIRO010000001">
    <property type="protein sequence ID" value="KAK0734935.1"/>
    <property type="molecule type" value="Genomic_DNA"/>
</dbReference>
<comment type="caution">
    <text evidence="1">The sequence shown here is derived from an EMBL/GenBank/DDBJ whole genome shotgun (WGS) entry which is preliminary data.</text>
</comment>
<dbReference type="Proteomes" id="UP001172101">
    <property type="component" value="Unassembled WGS sequence"/>
</dbReference>
<gene>
    <name evidence="1" type="ORF">B0T26DRAFT_798644</name>
</gene>
<keyword evidence="2" id="KW-1185">Reference proteome</keyword>
<evidence type="ECO:0008006" key="3">
    <source>
        <dbReference type="Google" id="ProtNLM"/>
    </source>
</evidence>
<dbReference type="GeneID" id="85330222"/>
<name>A0AA40BIN5_9PEZI</name>
<sequence>MASPADIVIAPHGDIHLLVGPNAKRIKVQSLILRVSSTGFFTLSGPNGLWIDAKTISLPDEDGEEALVIVLNAVHYRADKIDDPLPPDMILRVAIVSEKYGFTQPLKLCARDWLKCDNVHDVHKLCQLAIASILFQDEKSFSDTTLKLLRSYAGSYWRLAAEVKESLKRTPETAFRFAGMMEERRTQLRMDLLFHVLHRPFLTEQQAQILYSCSKNCIYRSHSYMHYIKVLANPLATQLVESSLTLARVSEISIDKVIEDIESRNYSLMDFS</sequence>
<reference evidence="1" key="1">
    <citation type="submission" date="2023-06" db="EMBL/GenBank/DDBJ databases">
        <title>Genome-scale phylogeny and comparative genomics of the fungal order Sordariales.</title>
        <authorList>
            <consortium name="Lawrence Berkeley National Laboratory"/>
            <person name="Hensen N."/>
            <person name="Bonometti L."/>
            <person name="Westerberg I."/>
            <person name="Brannstrom I.O."/>
            <person name="Guillou S."/>
            <person name="Cros-Aarteil S."/>
            <person name="Calhoun S."/>
            <person name="Haridas S."/>
            <person name="Kuo A."/>
            <person name="Mondo S."/>
            <person name="Pangilinan J."/>
            <person name="Riley R."/>
            <person name="LaButti K."/>
            <person name="Andreopoulos B."/>
            <person name="Lipzen A."/>
            <person name="Chen C."/>
            <person name="Yanf M."/>
            <person name="Daum C."/>
            <person name="Ng V."/>
            <person name="Clum A."/>
            <person name="Steindorff A."/>
            <person name="Ohm R."/>
            <person name="Martin F."/>
            <person name="Silar P."/>
            <person name="Natvig D."/>
            <person name="Lalanne C."/>
            <person name="Gautier V."/>
            <person name="Ament-velasquez S.L."/>
            <person name="Kruys A."/>
            <person name="Hutchinson M.I."/>
            <person name="Powell A.J."/>
            <person name="Barry K."/>
            <person name="Miller A.N."/>
            <person name="Grigoriev I.V."/>
            <person name="Debuchy R."/>
            <person name="Gladieux P."/>
            <person name="Thoren M.H."/>
            <person name="Johannesson H."/>
        </authorList>
    </citation>
    <scope>NUCLEOTIDE SEQUENCE</scope>
    <source>
        <strain evidence="1">SMH2392-1A</strain>
    </source>
</reference>
<proteinExistence type="predicted"/>
<accession>A0AA40BIN5</accession>
<organism evidence="1 2">
    <name type="scientific">Lasiosphaeria miniovina</name>
    <dbReference type="NCBI Taxonomy" id="1954250"/>
    <lineage>
        <taxon>Eukaryota</taxon>
        <taxon>Fungi</taxon>
        <taxon>Dikarya</taxon>
        <taxon>Ascomycota</taxon>
        <taxon>Pezizomycotina</taxon>
        <taxon>Sordariomycetes</taxon>
        <taxon>Sordariomycetidae</taxon>
        <taxon>Sordariales</taxon>
        <taxon>Lasiosphaeriaceae</taxon>
        <taxon>Lasiosphaeria</taxon>
    </lineage>
</organism>